<dbReference type="Proteomes" id="UP000193685">
    <property type="component" value="Unassembled WGS sequence"/>
</dbReference>
<dbReference type="GeneID" id="63786671"/>
<organism evidence="2 3">
    <name type="scientific">Protomyces lactucae-debilis</name>
    <dbReference type="NCBI Taxonomy" id="2754530"/>
    <lineage>
        <taxon>Eukaryota</taxon>
        <taxon>Fungi</taxon>
        <taxon>Dikarya</taxon>
        <taxon>Ascomycota</taxon>
        <taxon>Taphrinomycotina</taxon>
        <taxon>Taphrinomycetes</taxon>
        <taxon>Taphrinales</taxon>
        <taxon>Protomycetaceae</taxon>
        <taxon>Protomyces</taxon>
    </lineage>
</organism>
<evidence type="ECO:0000313" key="2">
    <source>
        <dbReference type="EMBL" id="ORY76371.1"/>
    </source>
</evidence>
<name>A0A1Y2EXM7_PROLT</name>
<sequence length="81" mass="8702">MARRISLPEAASVGITLTSPHGPRYSVTLAGVELLLVLAQTHHARKRQCDNSFFNTAPASIVDEGDNDNDNDNDARLVSVA</sequence>
<feature type="compositionally biased region" description="Acidic residues" evidence="1">
    <location>
        <begin position="63"/>
        <end position="72"/>
    </location>
</feature>
<keyword evidence="3" id="KW-1185">Reference proteome</keyword>
<dbReference type="EMBL" id="MCFI01000023">
    <property type="protein sequence ID" value="ORY76371.1"/>
    <property type="molecule type" value="Genomic_DNA"/>
</dbReference>
<feature type="region of interest" description="Disordered" evidence="1">
    <location>
        <begin position="59"/>
        <end position="81"/>
    </location>
</feature>
<proteinExistence type="predicted"/>
<accession>A0A1Y2EXM7</accession>
<gene>
    <name evidence="2" type="ORF">BCR37DRAFT_383507</name>
</gene>
<evidence type="ECO:0000256" key="1">
    <source>
        <dbReference type="SAM" id="MobiDB-lite"/>
    </source>
</evidence>
<dbReference type="AlphaFoldDB" id="A0A1Y2EXM7"/>
<evidence type="ECO:0000313" key="3">
    <source>
        <dbReference type="Proteomes" id="UP000193685"/>
    </source>
</evidence>
<protein>
    <submittedName>
        <fullName evidence="2">Uncharacterized protein</fullName>
    </submittedName>
</protein>
<comment type="caution">
    <text evidence="2">The sequence shown here is derived from an EMBL/GenBank/DDBJ whole genome shotgun (WGS) entry which is preliminary data.</text>
</comment>
<dbReference type="RefSeq" id="XP_040722634.1">
    <property type="nucleotide sequence ID" value="XM_040870072.1"/>
</dbReference>
<reference evidence="2 3" key="1">
    <citation type="submission" date="2016-07" db="EMBL/GenBank/DDBJ databases">
        <title>Pervasive Adenine N6-methylation of Active Genes in Fungi.</title>
        <authorList>
            <consortium name="DOE Joint Genome Institute"/>
            <person name="Mondo S.J."/>
            <person name="Dannebaum R.O."/>
            <person name="Kuo R.C."/>
            <person name="Labutti K."/>
            <person name="Haridas S."/>
            <person name="Kuo A."/>
            <person name="Salamov A."/>
            <person name="Ahrendt S.R."/>
            <person name="Lipzen A."/>
            <person name="Sullivan W."/>
            <person name="Andreopoulos W.B."/>
            <person name="Clum A."/>
            <person name="Lindquist E."/>
            <person name="Daum C."/>
            <person name="Ramamoorthy G.K."/>
            <person name="Gryganskyi A."/>
            <person name="Culley D."/>
            <person name="Magnuson J.K."/>
            <person name="James T.Y."/>
            <person name="O'Malley M.A."/>
            <person name="Stajich J.E."/>
            <person name="Spatafora J.W."/>
            <person name="Visel A."/>
            <person name="Grigoriev I.V."/>
        </authorList>
    </citation>
    <scope>NUCLEOTIDE SEQUENCE [LARGE SCALE GENOMIC DNA]</scope>
    <source>
        <strain evidence="2 3">12-1054</strain>
    </source>
</reference>